<dbReference type="EMBL" id="HACA01004956">
    <property type="protein sequence ID" value="CDW22317.1"/>
    <property type="molecule type" value="Transcribed_RNA"/>
</dbReference>
<evidence type="ECO:0000313" key="1">
    <source>
        <dbReference type="EMBL" id="CDW22317.1"/>
    </source>
</evidence>
<sequence length="38" mass="4582">MTYSRGWFYCERGKDKCVIDALFFPFLNLNLISNLRCF</sequence>
<dbReference type="AlphaFoldDB" id="A0A0K2T9S4"/>
<accession>A0A0K2T9S4</accession>
<protein>
    <submittedName>
        <fullName evidence="1">Uncharacterized protein</fullName>
    </submittedName>
</protein>
<proteinExistence type="predicted"/>
<name>A0A0K2T9S4_LEPSM</name>
<organism evidence="1">
    <name type="scientific">Lepeophtheirus salmonis</name>
    <name type="common">Salmon louse</name>
    <name type="synonym">Caligus salmonis</name>
    <dbReference type="NCBI Taxonomy" id="72036"/>
    <lineage>
        <taxon>Eukaryota</taxon>
        <taxon>Metazoa</taxon>
        <taxon>Ecdysozoa</taxon>
        <taxon>Arthropoda</taxon>
        <taxon>Crustacea</taxon>
        <taxon>Multicrustacea</taxon>
        <taxon>Hexanauplia</taxon>
        <taxon>Copepoda</taxon>
        <taxon>Siphonostomatoida</taxon>
        <taxon>Caligidae</taxon>
        <taxon>Lepeophtheirus</taxon>
    </lineage>
</organism>
<reference evidence="1" key="1">
    <citation type="submission" date="2014-05" db="EMBL/GenBank/DDBJ databases">
        <authorList>
            <person name="Chronopoulou M."/>
        </authorList>
    </citation>
    <scope>NUCLEOTIDE SEQUENCE</scope>
    <source>
        <tissue evidence="1">Whole organism</tissue>
    </source>
</reference>